<dbReference type="InParanoid" id="F4RNF3"/>
<protein>
    <submittedName>
        <fullName evidence="2">Uncharacterized protein</fullName>
    </submittedName>
</protein>
<dbReference type="AlphaFoldDB" id="F4RNF3"/>
<dbReference type="eggNOG" id="ENOG502QUPU">
    <property type="taxonomic scope" value="Eukaryota"/>
</dbReference>
<organism evidence="3">
    <name type="scientific">Melampsora larici-populina (strain 98AG31 / pathotype 3-4-7)</name>
    <name type="common">Poplar leaf rust fungus</name>
    <dbReference type="NCBI Taxonomy" id="747676"/>
    <lineage>
        <taxon>Eukaryota</taxon>
        <taxon>Fungi</taxon>
        <taxon>Dikarya</taxon>
        <taxon>Basidiomycota</taxon>
        <taxon>Pucciniomycotina</taxon>
        <taxon>Pucciniomycetes</taxon>
        <taxon>Pucciniales</taxon>
        <taxon>Melampsoraceae</taxon>
        <taxon>Melampsora</taxon>
    </lineage>
</organism>
<dbReference type="VEuPathDB" id="FungiDB:MELLADRAFT_87473"/>
<dbReference type="OrthoDB" id="2436145at2759"/>
<keyword evidence="3" id="KW-1185">Reference proteome</keyword>
<dbReference type="EMBL" id="GL883110">
    <property type="protein sequence ID" value="EGG06106.1"/>
    <property type="molecule type" value="Genomic_DNA"/>
</dbReference>
<proteinExistence type="predicted"/>
<accession>F4RNF3</accession>
<dbReference type="GeneID" id="18934532"/>
<name>F4RNF3_MELLP</name>
<gene>
    <name evidence="2" type="ORF">MELLADRAFT_87473</name>
</gene>
<dbReference type="HOGENOM" id="CLU_009065_0_1_1"/>
<feature type="compositionally biased region" description="Low complexity" evidence="1">
    <location>
        <begin position="110"/>
        <end position="124"/>
    </location>
</feature>
<evidence type="ECO:0000256" key="1">
    <source>
        <dbReference type="SAM" id="MobiDB-lite"/>
    </source>
</evidence>
<dbReference type="RefSeq" id="XP_007410757.1">
    <property type="nucleotide sequence ID" value="XM_007410695.1"/>
</dbReference>
<sequence>MRFSNPPTADDDEGMWYPVNTTLDAIFGVDCIKLEISKGPFGLPLVVEWVQQARKHHTWDGDSDKLIKIKLDNIISALQDAGAEDHEVDEPHETNSVVGNKRRISRISRIESNPTTSNSSNSSKSMDDPKRPTKQFRTAAPAKILDGVINSSEVILVLSSDEEERRGFSKKNSAKRKLRNVKVVNLCPLSTPNKNCNQCKVETRLGGKHFSCHCGAKSIWLSGGRVRPAETHWATEICKDKTEQLRSNTQLTSYFTNSTTSNSKMIEVPCPGLHNGTWERPKARHTIAHFLSKTFSVYCGNFRHKICQDLFGAHAQESKLTKEQKSKLMTTLDAQSKWQVKQHGDRNAIYSSNCEKTFLCNRTIKNAICTPCKQVKGMRSLIRALNSDYAEEETLKYTPNNLMEDHQTIFSPTLLKLADFRLLQTSIEAASKGDFSDFLTVMAASARNGLFDNCDAARAMIKAVAVKAERVNSGKTTRGMKIDSCLDEFVMTLGAISPRALSLFNDNFAGRSQHSLRMIRARDDMHLLDGLHITNFNRISQVLKELGYSGPIATASDQTVCVKRLRHHNGFLVGAQGGDISFDDPSELPDLVRSVVKKKSFALNCDKETSNDILENHHTFLKLSQDAGINILSIGADGAPTELCAQIALAESATQFITYENSDYDVHVKVPLMGNPPRPVVMVQDPKHARKTGANQLGSGARLIVMGNYHVSIQQVAAILQSGRSPLLHKDVFDCDKQDDGRAFRTLNSGTLAVSLSNDDTLGLSIYLFLIGEMCDAWLNRRIGHRERIRSAWTAEFFLRHWKKWLLNRQAESHKLMSFSQNCLTENTTRTIHCSLGNMIHAIVKNVMSGRIKLPSSEHMHAGYQYAFSDEPKDENLDLLAQFPTDSEISEDLAVAYERADQLAQASGMGSLKSLDQEVPAPDLDDLHVESPENFSDISVCTTQQYDILYEYEGNVLREKQALEAAAHLTKEQNSVDLLDALPEDAHTKSLQNAAIDIANLLNPAPVAEQHNQKSNDWQAT</sequence>
<feature type="region of interest" description="Disordered" evidence="1">
    <location>
        <begin position="81"/>
        <end position="135"/>
    </location>
</feature>
<feature type="compositionally biased region" description="Basic and acidic residues" evidence="1">
    <location>
        <begin position="83"/>
        <end position="93"/>
    </location>
</feature>
<dbReference type="KEGG" id="mlr:MELLADRAFT_87473"/>
<reference evidence="3" key="1">
    <citation type="journal article" date="2011" name="Proc. Natl. Acad. Sci. U.S.A.">
        <title>Obligate biotrophy features unraveled by the genomic analysis of rust fungi.</title>
        <authorList>
            <person name="Duplessis S."/>
            <person name="Cuomo C.A."/>
            <person name="Lin Y.-C."/>
            <person name="Aerts A."/>
            <person name="Tisserant E."/>
            <person name="Veneault-Fourrey C."/>
            <person name="Joly D.L."/>
            <person name="Hacquard S."/>
            <person name="Amselem J."/>
            <person name="Cantarel B.L."/>
            <person name="Chiu R."/>
            <person name="Coutinho P.M."/>
            <person name="Feau N."/>
            <person name="Field M."/>
            <person name="Frey P."/>
            <person name="Gelhaye E."/>
            <person name="Goldberg J."/>
            <person name="Grabherr M.G."/>
            <person name="Kodira C.D."/>
            <person name="Kohler A."/>
            <person name="Kuees U."/>
            <person name="Lindquist E.A."/>
            <person name="Lucas S.M."/>
            <person name="Mago R."/>
            <person name="Mauceli E."/>
            <person name="Morin E."/>
            <person name="Murat C."/>
            <person name="Pangilinan J.L."/>
            <person name="Park R."/>
            <person name="Pearson M."/>
            <person name="Quesneville H."/>
            <person name="Rouhier N."/>
            <person name="Sakthikumar S."/>
            <person name="Salamov A.A."/>
            <person name="Schmutz J."/>
            <person name="Selles B."/>
            <person name="Shapiro H."/>
            <person name="Tanguay P."/>
            <person name="Tuskan G.A."/>
            <person name="Henrissat B."/>
            <person name="Van de Peer Y."/>
            <person name="Rouze P."/>
            <person name="Ellis J.G."/>
            <person name="Dodds P.N."/>
            <person name="Schein J.E."/>
            <person name="Zhong S."/>
            <person name="Hamelin R.C."/>
            <person name="Grigoriev I.V."/>
            <person name="Szabo L.J."/>
            <person name="Martin F."/>
        </authorList>
    </citation>
    <scope>NUCLEOTIDE SEQUENCE [LARGE SCALE GENOMIC DNA]</scope>
    <source>
        <strain evidence="3">98AG31 / pathotype 3-4-7</strain>
    </source>
</reference>
<evidence type="ECO:0000313" key="2">
    <source>
        <dbReference type="EMBL" id="EGG06106.1"/>
    </source>
</evidence>
<evidence type="ECO:0000313" key="3">
    <source>
        <dbReference type="Proteomes" id="UP000001072"/>
    </source>
</evidence>
<dbReference type="Proteomes" id="UP000001072">
    <property type="component" value="Unassembled WGS sequence"/>
</dbReference>